<proteinExistence type="predicted"/>
<reference evidence="1 2" key="1">
    <citation type="submission" date="2023-09" db="EMBL/GenBank/DDBJ databases">
        <authorList>
            <person name="Rey-Velasco X."/>
        </authorList>
    </citation>
    <scope>NUCLEOTIDE SEQUENCE [LARGE SCALE GENOMIC DNA]</scope>
    <source>
        <strain evidence="1 2">W345</strain>
    </source>
</reference>
<gene>
    <name evidence="1" type="ORF">RM530_13175</name>
</gene>
<evidence type="ECO:0000313" key="1">
    <source>
        <dbReference type="EMBL" id="MDT0498309.1"/>
    </source>
</evidence>
<dbReference type="SUPFAM" id="SSF51161">
    <property type="entry name" value="Trimeric LpxA-like enzymes"/>
    <property type="match status" value="1"/>
</dbReference>
<dbReference type="Proteomes" id="UP001254608">
    <property type="component" value="Unassembled WGS sequence"/>
</dbReference>
<dbReference type="EMBL" id="JAVRIC010000020">
    <property type="protein sequence ID" value="MDT0498309.1"/>
    <property type="molecule type" value="Genomic_DNA"/>
</dbReference>
<sequence length="185" mass="19524">MIYEFEGHSPSLADDSVWLADNATVIGRVALARNSSVWFNAVLRGDCDDIEIGEGSNIQDGAVLHTDAGVKLRIGRNVTVGHLAMLHGCTVGDDSLIGLQATILNGARIGRHCLIGARALVTEGKEIPDGSLVVGAPAKVVRALTAEEKAAIAMSAQHYVQNARRFRSGLRALPFGTPDSGTRTI</sequence>
<protein>
    <submittedName>
        <fullName evidence="1">Gamma carbonic anhydrase family protein</fullName>
    </submittedName>
</protein>
<dbReference type="PANTHER" id="PTHR13061">
    <property type="entry name" value="DYNACTIN SUBUNIT P25"/>
    <property type="match status" value="1"/>
</dbReference>
<evidence type="ECO:0000313" key="2">
    <source>
        <dbReference type="Proteomes" id="UP001254608"/>
    </source>
</evidence>
<organism evidence="1 2">
    <name type="scientific">Banduia mediterranea</name>
    <dbReference type="NCBI Taxonomy" id="3075609"/>
    <lineage>
        <taxon>Bacteria</taxon>
        <taxon>Pseudomonadati</taxon>
        <taxon>Pseudomonadota</taxon>
        <taxon>Gammaproteobacteria</taxon>
        <taxon>Nevskiales</taxon>
        <taxon>Algiphilaceae</taxon>
        <taxon>Banduia</taxon>
    </lineage>
</organism>
<dbReference type="Pfam" id="PF14602">
    <property type="entry name" value="Hexapep_2"/>
    <property type="match status" value="1"/>
</dbReference>
<dbReference type="InterPro" id="IPR047324">
    <property type="entry name" value="LbH_gamma_CA-like"/>
</dbReference>
<dbReference type="InterPro" id="IPR050484">
    <property type="entry name" value="Transf_Hexapept/Carb_Anhydrase"/>
</dbReference>
<dbReference type="InterPro" id="IPR001451">
    <property type="entry name" value="Hexapep"/>
</dbReference>
<dbReference type="InterPro" id="IPR011004">
    <property type="entry name" value="Trimer_LpxA-like_sf"/>
</dbReference>
<comment type="caution">
    <text evidence="1">The sequence shown here is derived from an EMBL/GenBank/DDBJ whole genome shotgun (WGS) entry which is preliminary data.</text>
</comment>
<dbReference type="CDD" id="cd04645">
    <property type="entry name" value="LbH_gamma_CA_like"/>
    <property type="match status" value="1"/>
</dbReference>
<name>A0ABU2WM60_9GAMM</name>
<dbReference type="Gene3D" id="2.160.10.10">
    <property type="entry name" value="Hexapeptide repeat proteins"/>
    <property type="match status" value="1"/>
</dbReference>
<dbReference type="PANTHER" id="PTHR13061:SF29">
    <property type="entry name" value="GAMMA CARBONIC ANHYDRASE-LIKE 1, MITOCHONDRIAL-RELATED"/>
    <property type="match status" value="1"/>
</dbReference>
<keyword evidence="2" id="KW-1185">Reference proteome</keyword>
<accession>A0ABU2WM60</accession>